<evidence type="ECO:0000313" key="2">
    <source>
        <dbReference type="EMBL" id="RWQ97567.1"/>
    </source>
</evidence>
<dbReference type="PANTHER" id="PTHR47643">
    <property type="entry name" value="TPR DOMAIN PROTEIN (AFU_ORTHOLOGUE AFUA_5G12710)"/>
    <property type="match status" value="1"/>
</dbReference>
<dbReference type="InterPro" id="IPR046341">
    <property type="entry name" value="SET_dom_sf"/>
</dbReference>
<reference evidence="2 3" key="1">
    <citation type="journal article" date="2018" name="Front. Microbiol.">
        <title>Genomic and genetic insights into a cosmopolitan fungus, Paecilomyces variotii (Eurotiales).</title>
        <authorList>
            <person name="Urquhart A.S."/>
            <person name="Mondo S.J."/>
            <person name="Makela M.R."/>
            <person name="Hane J.K."/>
            <person name="Wiebenga A."/>
            <person name="He G."/>
            <person name="Mihaltcheva S."/>
            <person name="Pangilinan J."/>
            <person name="Lipzen A."/>
            <person name="Barry K."/>
            <person name="de Vries R.P."/>
            <person name="Grigoriev I.V."/>
            <person name="Idnurm A."/>
        </authorList>
    </citation>
    <scope>NUCLEOTIDE SEQUENCE [LARGE SCALE GENOMIC DNA]</scope>
    <source>
        <strain evidence="2 3">CBS 101075</strain>
    </source>
</reference>
<dbReference type="RefSeq" id="XP_028487212.1">
    <property type="nucleotide sequence ID" value="XM_028629802.1"/>
</dbReference>
<dbReference type="SUPFAM" id="SSF82199">
    <property type="entry name" value="SET domain"/>
    <property type="match status" value="1"/>
</dbReference>
<feature type="domain" description="SET" evidence="1">
    <location>
        <begin position="348"/>
        <end position="542"/>
    </location>
</feature>
<dbReference type="InterPro" id="IPR001214">
    <property type="entry name" value="SET_dom"/>
</dbReference>
<evidence type="ECO:0000259" key="1">
    <source>
        <dbReference type="PROSITE" id="PS50280"/>
    </source>
</evidence>
<organism evidence="2 3">
    <name type="scientific">Byssochlamys spectabilis</name>
    <name type="common">Paecilomyces variotii</name>
    <dbReference type="NCBI Taxonomy" id="264951"/>
    <lineage>
        <taxon>Eukaryota</taxon>
        <taxon>Fungi</taxon>
        <taxon>Dikarya</taxon>
        <taxon>Ascomycota</taxon>
        <taxon>Pezizomycotina</taxon>
        <taxon>Eurotiomycetes</taxon>
        <taxon>Eurotiomycetidae</taxon>
        <taxon>Eurotiales</taxon>
        <taxon>Thermoascaceae</taxon>
        <taxon>Paecilomyces</taxon>
    </lineage>
</organism>
<dbReference type="Gene3D" id="1.25.40.10">
    <property type="entry name" value="Tetratricopeptide repeat domain"/>
    <property type="match status" value="1"/>
</dbReference>
<name>A0A443I0M0_BYSSP</name>
<dbReference type="SMART" id="SM00317">
    <property type="entry name" value="SET"/>
    <property type="match status" value="1"/>
</dbReference>
<evidence type="ECO:0000313" key="3">
    <source>
        <dbReference type="Proteomes" id="UP000283841"/>
    </source>
</evidence>
<dbReference type="Gene3D" id="2.170.270.10">
    <property type="entry name" value="SET domain"/>
    <property type="match status" value="1"/>
</dbReference>
<proteinExistence type="predicted"/>
<dbReference type="InterPro" id="IPR011990">
    <property type="entry name" value="TPR-like_helical_dom_sf"/>
</dbReference>
<sequence length="751" mass="84727">MDIHDVSQESEYLQLLQRQKKTLQNAQSRKGQAHKPTKSRNEIIMQFMFHHMMSNNRAVRAIRSSFLPPAYYPSVAASSELKKALIKDLTLETHHRGSYILVRAVTPTHRMTAIMAVVEDERGDVFVLQLYNQEKDLATDGRLVEGTVMLIKEPYLKIMADGNCGLRVDHLSDIRFIPEYDPLVPSVWRGRPEDHASAMFWKTKGNGLFDKAAYYLAIDCYSKALDSSPTLEEDITIRLNRALTCLKTHQFDAALRDVELALANDDSLEKALFRKSQALYYLHRFEESCEVHKVLSKAYPNNTSAKSEFNRATARLAEGRSGKYPFRQLQREATKCRPPRLDRATYIGPVSVRSTESHGRGLFTTEAVRAGDLLFCEKAFAHAFHDEAGDSSDLSLLMNLETQTMTMGTQAELISLVVQKLYKNPSLMSTFTDLYHGSYTPVGISEVDGITVVDTFLVERIVSLNCFGCPVSSRASHICTINSKAHEETTDKQFHSCGIWPLASYINHSCYSNVRRSFIGDMMVVRATRDLPANTELTFCYKAPLDHDTKIKHLDLQHWGFQCSCAICQDLHETGSSDLTKRKRLTADLAKAFKSLSRTRRHSAAVAEIEGIIDTFEKTYRQPSLEVPRLGIWNAYLSLAAVHATGSQPRKAIEFAFRTLESLGYIIEGGRLPHTSGMMLLVRRWGLLMDGLVGCWMILCRVYCDVAADLADQAEDYARTTYRMCVGEDETFGDTYSRFSDRVDGLIVGVK</sequence>
<dbReference type="SMART" id="SM00028">
    <property type="entry name" value="TPR"/>
    <property type="match status" value="3"/>
</dbReference>
<dbReference type="SUPFAM" id="SSF48452">
    <property type="entry name" value="TPR-like"/>
    <property type="match status" value="1"/>
</dbReference>
<dbReference type="Proteomes" id="UP000283841">
    <property type="component" value="Unassembled WGS sequence"/>
</dbReference>
<dbReference type="GeneID" id="39599079"/>
<keyword evidence="3" id="KW-1185">Reference proteome</keyword>
<dbReference type="PROSITE" id="PS50280">
    <property type="entry name" value="SET"/>
    <property type="match status" value="1"/>
</dbReference>
<dbReference type="InterPro" id="IPR019734">
    <property type="entry name" value="TPR_rpt"/>
</dbReference>
<gene>
    <name evidence="2" type="ORF">C8Q69DRAFT_455951</name>
</gene>
<dbReference type="Pfam" id="PF00856">
    <property type="entry name" value="SET"/>
    <property type="match status" value="1"/>
</dbReference>
<dbReference type="VEuPathDB" id="FungiDB:C8Q69DRAFT_455951"/>
<accession>A0A443I0M0</accession>
<dbReference type="AlphaFoldDB" id="A0A443I0M0"/>
<dbReference type="PANTHER" id="PTHR47643:SF2">
    <property type="entry name" value="TPR DOMAIN PROTEIN (AFU_ORTHOLOGUE AFUA_5G12710)"/>
    <property type="match status" value="1"/>
</dbReference>
<dbReference type="InterPro" id="IPR053209">
    <property type="entry name" value="Gramillin-biosynth_MTr"/>
</dbReference>
<dbReference type="STRING" id="264951.A0A443I0M0"/>
<dbReference type="EMBL" id="RCNU01000002">
    <property type="protein sequence ID" value="RWQ97567.1"/>
    <property type="molecule type" value="Genomic_DNA"/>
</dbReference>
<protein>
    <recommendedName>
        <fullName evidence="1">SET domain-containing protein</fullName>
    </recommendedName>
</protein>
<comment type="caution">
    <text evidence="2">The sequence shown here is derived from an EMBL/GenBank/DDBJ whole genome shotgun (WGS) entry which is preliminary data.</text>
</comment>